<dbReference type="SUPFAM" id="SSF50182">
    <property type="entry name" value="Sm-like ribonucleoproteins"/>
    <property type="match status" value="1"/>
</dbReference>
<dbReference type="EMBL" id="BARU01004379">
    <property type="protein sequence ID" value="GAH20043.1"/>
    <property type="molecule type" value="Genomic_DNA"/>
</dbReference>
<keyword evidence="4" id="KW-0472">Membrane</keyword>
<comment type="subcellular location">
    <subcellularLocation>
        <location evidence="1">Membrane</location>
    </subcellularLocation>
</comment>
<evidence type="ECO:0000256" key="4">
    <source>
        <dbReference type="ARBA" id="ARBA00023136"/>
    </source>
</evidence>
<dbReference type="Pfam" id="PF00924">
    <property type="entry name" value="MS_channel_2nd"/>
    <property type="match status" value="1"/>
</dbReference>
<evidence type="ECO:0000256" key="1">
    <source>
        <dbReference type="ARBA" id="ARBA00004370"/>
    </source>
</evidence>
<evidence type="ECO:0000313" key="6">
    <source>
        <dbReference type="EMBL" id="GAH20043.1"/>
    </source>
</evidence>
<proteinExistence type="predicted"/>
<dbReference type="Gene3D" id="2.30.30.60">
    <property type="match status" value="1"/>
</dbReference>
<dbReference type="GO" id="GO:0016020">
    <property type="term" value="C:membrane"/>
    <property type="evidence" value="ECO:0007669"/>
    <property type="project" value="UniProtKB-SubCell"/>
</dbReference>
<gene>
    <name evidence="6" type="ORF">S03H2_08848</name>
</gene>
<dbReference type="InterPro" id="IPR006685">
    <property type="entry name" value="MscS_channel_2nd"/>
</dbReference>
<dbReference type="GO" id="GO:0055085">
    <property type="term" value="P:transmembrane transport"/>
    <property type="evidence" value="ECO:0007669"/>
    <property type="project" value="InterPro"/>
</dbReference>
<reference evidence="6" key="1">
    <citation type="journal article" date="2014" name="Front. Microbiol.">
        <title>High frequency of phylogenetically diverse reductive dehalogenase-homologous genes in deep subseafloor sedimentary metagenomes.</title>
        <authorList>
            <person name="Kawai M."/>
            <person name="Futagami T."/>
            <person name="Toyoda A."/>
            <person name="Takaki Y."/>
            <person name="Nishi S."/>
            <person name="Hori S."/>
            <person name="Arai W."/>
            <person name="Tsubouchi T."/>
            <person name="Morono Y."/>
            <person name="Uchiyama I."/>
            <person name="Ito T."/>
            <person name="Fujiyama A."/>
            <person name="Inagaki F."/>
            <person name="Takami H."/>
        </authorList>
    </citation>
    <scope>NUCLEOTIDE SEQUENCE</scope>
    <source>
        <strain evidence="6">Expedition CK06-06</strain>
    </source>
</reference>
<evidence type="ECO:0000259" key="5">
    <source>
        <dbReference type="Pfam" id="PF00924"/>
    </source>
</evidence>
<accession>X1FGZ6</accession>
<dbReference type="InterPro" id="IPR010920">
    <property type="entry name" value="LSM_dom_sf"/>
</dbReference>
<sequence length="150" mass="17552">MIETNGIQGIVSEINLNYTKIREFDGVEIKIPNSNVYGSTIVKFTHDKFKIFEPLKKEEFHKSKYYKEYIKMINKILSANIKTTTYLKKVEILGSLDPIKLDELLRNVFNDYEPIFGIEPDYAVDTTRFGRVRVTLYVKSENPVIIMNYL</sequence>
<protein>
    <recommendedName>
        <fullName evidence="5">Mechanosensitive ion channel MscS domain-containing protein</fullName>
    </recommendedName>
</protein>
<keyword evidence="3" id="KW-1133">Transmembrane helix</keyword>
<evidence type="ECO:0000256" key="3">
    <source>
        <dbReference type="ARBA" id="ARBA00022989"/>
    </source>
</evidence>
<keyword evidence="2" id="KW-0812">Transmembrane</keyword>
<organism evidence="6">
    <name type="scientific">marine sediment metagenome</name>
    <dbReference type="NCBI Taxonomy" id="412755"/>
    <lineage>
        <taxon>unclassified sequences</taxon>
        <taxon>metagenomes</taxon>
        <taxon>ecological metagenomes</taxon>
    </lineage>
</organism>
<dbReference type="AlphaFoldDB" id="X1FGZ6"/>
<feature type="domain" description="Mechanosensitive ion channel MscS" evidence="5">
    <location>
        <begin position="2"/>
        <end position="42"/>
    </location>
</feature>
<dbReference type="InterPro" id="IPR023408">
    <property type="entry name" value="MscS_beta-dom_sf"/>
</dbReference>
<feature type="non-terminal residue" evidence="6">
    <location>
        <position position="150"/>
    </location>
</feature>
<evidence type="ECO:0000256" key="2">
    <source>
        <dbReference type="ARBA" id="ARBA00022692"/>
    </source>
</evidence>
<name>X1FGZ6_9ZZZZ</name>
<comment type="caution">
    <text evidence="6">The sequence shown here is derived from an EMBL/GenBank/DDBJ whole genome shotgun (WGS) entry which is preliminary data.</text>
</comment>